<accession>A0A8I6WPR3</accession>
<reference evidence="2" key="1">
    <citation type="journal article" date="2012" name="Nature">
        <title>A physical, genetic and functional sequence assembly of the barley genome.</title>
        <authorList>
            <consortium name="The International Barley Genome Sequencing Consortium"/>
            <person name="Mayer K.F."/>
            <person name="Waugh R."/>
            <person name="Brown J.W."/>
            <person name="Schulman A."/>
            <person name="Langridge P."/>
            <person name="Platzer M."/>
            <person name="Fincher G.B."/>
            <person name="Muehlbauer G.J."/>
            <person name="Sato K."/>
            <person name="Close T.J."/>
            <person name="Wise R.P."/>
            <person name="Stein N."/>
        </authorList>
    </citation>
    <scope>NUCLEOTIDE SEQUENCE [LARGE SCALE GENOMIC DNA]</scope>
    <source>
        <strain evidence="2">cv. Morex</strain>
    </source>
</reference>
<organism evidence="1 2">
    <name type="scientific">Hordeum vulgare subsp. vulgare</name>
    <name type="common">Domesticated barley</name>
    <dbReference type="NCBI Taxonomy" id="112509"/>
    <lineage>
        <taxon>Eukaryota</taxon>
        <taxon>Viridiplantae</taxon>
        <taxon>Streptophyta</taxon>
        <taxon>Embryophyta</taxon>
        <taxon>Tracheophyta</taxon>
        <taxon>Spermatophyta</taxon>
        <taxon>Magnoliopsida</taxon>
        <taxon>Liliopsida</taxon>
        <taxon>Poales</taxon>
        <taxon>Poaceae</taxon>
        <taxon>BOP clade</taxon>
        <taxon>Pooideae</taxon>
        <taxon>Triticodae</taxon>
        <taxon>Triticeae</taxon>
        <taxon>Hordeinae</taxon>
        <taxon>Hordeum</taxon>
    </lineage>
</organism>
<dbReference type="Gramene" id="HORVU.MOREX.r2.3HG0196160.1">
    <property type="protein sequence ID" value="HORVU.MOREX.r2.3HG0196160.1.CDS.1"/>
    <property type="gene ID" value="HORVU.MOREX.r2.3HG0196160"/>
</dbReference>
<dbReference type="Proteomes" id="UP000011116">
    <property type="component" value="Chromosome 3H"/>
</dbReference>
<name>A0A8I6WPR3_HORVV</name>
<keyword evidence="2" id="KW-1185">Reference proteome</keyword>
<protein>
    <submittedName>
        <fullName evidence="1">Uncharacterized protein</fullName>
    </submittedName>
</protein>
<sequence length="178" mass="20050">MSTLKLTIDKLSPTVQVDGLTSLRNLRIESLDIYSLLQLFTSDRDIRTLDLELPVAADRVDLYYAVTPDYLVRLLAKITEVKLSPRFSCELMSLLGICRNHESAGRLEKLLVHLPPSDITDCPFVPLLRGRAPSCEVTVLFHADTTDAVRQAAASVWPPFVGRLPSFPEITWQWGTWQ</sequence>
<evidence type="ECO:0000313" key="1">
    <source>
        <dbReference type="EnsemblPlants" id="HORVU.MOREX.r3.3HG0236380.1.CDS1"/>
    </source>
</evidence>
<dbReference type="Gramene" id="HORVU.MOREX.r3.3HG0236380.1">
    <property type="protein sequence ID" value="HORVU.MOREX.r3.3HG0236380.1.CDS1"/>
    <property type="gene ID" value="HORVU.MOREX.r3.3HG0236380"/>
</dbReference>
<evidence type="ECO:0000313" key="2">
    <source>
        <dbReference type="Proteomes" id="UP000011116"/>
    </source>
</evidence>
<reference evidence="1" key="3">
    <citation type="submission" date="2022-01" db="UniProtKB">
        <authorList>
            <consortium name="EnsemblPlants"/>
        </authorList>
    </citation>
    <scope>IDENTIFICATION</scope>
    <source>
        <strain evidence="1">subsp. vulgare</strain>
    </source>
</reference>
<reference evidence="1" key="2">
    <citation type="submission" date="2020-10" db="EMBL/GenBank/DDBJ databases">
        <authorList>
            <person name="Scholz U."/>
            <person name="Mascher M."/>
            <person name="Fiebig A."/>
        </authorList>
    </citation>
    <scope>NUCLEOTIDE SEQUENCE [LARGE SCALE GENOMIC DNA]</scope>
    <source>
        <strain evidence="1">cv. Morex</strain>
    </source>
</reference>
<dbReference type="EnsemblPlants" id="HORVU.MOREX.r3.3HG0236380.1">
    <property type="protein sequence ID" value="HORVU.MOREX.r3.3HG0236380.1.CDS1"/>
    <property type="gene ID" value="HORVU.MOREX.r3.3HG0236380"/>
</dbReference>
<dbReference type="AlphaFoldDB" id="A0A8I6WPR3"/>
<proteinExistence type="predicted"/>